<evidence type="ECO:0000313" key="1">
    <source>
        <dbReference type="EMBL" id="GAI47748.1"/>
    </source>
</evidence>
<feature type="non-terminal residue" evidence="1">
    <location>
        <position position="1"/>
    </location>
</feature>
<protein>
    <submittedName>
        <fullName evidence="1">Uncharacterized protein</fullName>
    </submittedName>
</protein>
<name>X1NVW3_9ZZZZ</name>
<accession>X1NVW3</accession>
<proteinExistence type="predicted"/>
<organism evidence="1">
    <name type="scientific">marine sediment metagenome</name>
    <dbReference type="NCBI Taxonomy" id="412755"/>
    <lineage>
        <taxon>unclassified sequences</taxon>
        <taxon>metagenomes</taxon>
        <taxon>ecological metagenomes</taxon>
    </lineage>
</organism>
<comment type="caution">
    <text evidence="1">The sequence shown here is derived from an EMBL/GenBank/DDBJ whole genome shotgun (WGS) entry which is preliminary data.</text>
</comment>
<feature type="non-terminal residue" evidence="1">
    <location>
        <position position="155"/>
    </location>
</feature>
<reference evidence="1" key="1">
    <citation type="journal article" date="2014" name="Front. Microbiol.">
        <title>High frequency of phylogenetically diverse reductive dehalogenase-homologous genes in deep subseafloor sedimentary metagenomes.</title>
        <authorList>
            <person name="Kawai M."/>
            <person name="Futagami T."/>
            <person name="Toyoda A."/>
            <person name="Takaki Y."/>
            <person name="Nishi S."/>
            <person name="Hori S."/>
            <person name="Arai W."/>
            <person name="Tsubouchi T."/>
            <person name="Morono Y."/>
            <person name="Uchiyama I."/>
            <person name="Ito T."/>
            <person name="Fujiyama A."/>
            <person name="Inagaki F."/>
            <person name="Takami H."/>
        </authorList>
    </citation>
    <scope>NUCLEOTIDE SEQUENCE</scope>
    <source>
        <strain evidence="1">Expedition CK06-06</strain>
    </source>
</reference>
<dbReference type="AlphaFoldDB" id="X1NVW3"/>
<dbReference type="EMBL" id="BARV01041080">
    <property type="protein sequence ID" value="GAI47748.1"/>
    <property type="molecule type" value="Genomic_DNA"/>
</dbReference>
<gene>
    <name evidence="1" type="ORF">S06H3_62346</name>
</gene>
<sequence>YRECLVLVDEITVLTSGLVILQKLLGQLILIHYSTVASAFQSDAPPIVKSADFKSAKNGDWNDPNTWDPIGIPASGDPVQILGNLTGGPHIITVKGDQTCGNLTIDEDGRLYLDTTVGCELKLDDGATLDNDGEIKYIATGVPDQNDATLTSAGM</sequence>